<dbReference type="InterPro" id="IPR036515">
    <property type="entry name" value="Transposase_17_sf"/>
</dbReference>
<dbReference type="GO" id="GO:0004803">
    <property type="term" value="F:transposase activity"/>
    <property type="evidence" value="ECO:0007669"/>
    <property type="project" value="InterPro"/>
</dbReference>
<dbReference type="PANTHER" id="PTHR34322">
    <property type="entry name" value="TRANSPOSASE, Y1_TNP DOMAIN-CONTAINING"/>
    <property type="match status" value="1"/>
</dbReference>
<dbReference type="GO" id="GO:0003677">
    <property type="term" value="F:DNA binding"/>
    <property type="evidence" value="ECO:0007669"/>
    <property type="project" value="InterPro"/>
</dbReference>
<dbReference type="EMBL" id="BARW01027631">
    <property type="protein sequence ID" value="GAJ04259.1"/>
    <property type="molecule type" value="Genomic_DNA"/>
</dbReference>
<accession>X1TG49</accession>
<proteinExistence type="predicted"/>
<sequence>MPRIEFPGAFFHVLARGNNKQDIFRNKQDYRVYIDRLNKYHKRYKFILYAYVLMANHVHLLVETDMIPLSKIMQGIQQSYTAYFHKKYDSIGHVFQGRYKAILCQRDNYLLELVRYIHLNPVRAGLVDTPEDFS</sequence>
<dbReference type="SMART" id="SM01321">
    <property type="entry name" value="Y1_Tnp"/>
    <property type="match status" value="1"/>
</dbReference>
<dbReference type="InterPro" id="IPR002686">
    <property type="entry name" value="Transposase_17"/>
</dbReference>
<gene>
    <name evidence="2" type="ORF">S12H4_44790</name>
</gene>
<feature type="non-terminal residue" evidence="2">
    <location>
        <position position="134"/>
    </location>
</feature>
<evidence type="ECO:0000259" key="1">
    <source>
        <dbReference type="SMART" id="SM01321"/>
    </source>
</evidence>
<protein>
    <recommendedName>
        <fullName evidence="1">Transposase IS200-like domain-containing protein</fullName>
    </recommendedName>
</protein>
<dbReference type="SUPFAM" id="SSF143422">
    <property type="entry name" value="Transposase IS200-like"/>
    <property type="match status" value="1"/>
</dbReference>
<dbReference type="Gene3D" id="3.30.70.1290">
    <property type="entry name" value="Transposase IS200-like"/>
    <property type="match status" value="1"/>
</dbReference>
<dbReference type="GO" id="GO:0006313">
    <property type="term" value="P:DNA transposition"/>
    <property type="evidence" value="ECO:0007669"/>
    <property type="project" value="InterPro"/>
</dbReference>
<feature type="domain" description="Transposase IS200-like" evidence="1">
    <location>
        <begin position="6"/>
        <end position="120"/>
    </location>
</feature>
<reference evidence="2" key="1">
    <citation type="journal article" date="2014" name="Front. Microbiol.">
        <title>High frequency of phylogenetically diverse reductive dehalogenase-homologous genes in deep subseafloor sedimentary metagenomes.</title>
        <authorList>
            <person name="Kawai M."/>
            <person name="Futagami T."/>
            <person name="Toyoda A."/>
            <person name="Takaki Y."/>
            <person name="Nishi S."/>
            <person name="Hori S."/>
            <person name="Arai W."/>
            <person name="Tsubouchi T."/>
            <person name="Morono Y."/>
            <person name="Uchiyama I."/>
            <person name="Ito T."/>
            <person name="Fujiyama A."/>
            <person name="Inagaki F."/>
            <person name="Takami H."/>
        </authorList>
    </citation>
    <scope>NUCLEOTIDE SEQUENCE</scope>
    <source>
        <strain evidence="2">Expedition CK06-06</strain>
    </source>
</reference>
<organism evidence="2">
    <name type="scientific">marine sediment metagenome</name>
    <dbReference type="NCBI Taxonomy" id="412755"/>
    <lineage>
        <taxon>unclassified sequences</taxon>
        <taxon>metagenomes</taxon>
        <taxon>ecological metagenomes</taxon>
    </lineage>
</organism>
<comment type="caution">
    <text evidence="2">The sequence shown here is derived from an EMBL/GenBank/DDBJ whole genome shotgun (WGS) entry which is preliminary data.</text>
</comment>
<evidence type="ECO:0000313" key="2">
    <source>
        <dbReference type="EMBL" id="GAJ04259.1"/>
    </source>
</evidence>
<name>X1TG49_9ZZZZ</name>
<dbReference type="AlphaFoldDB" id="X1TG49"/>
<dbReference type="PANTHER" id="PTHR34322:SF2">
    <property type="entry name" value="TRANSPOSASE IS200-LIKE DOMAIN-CONTAINING PROTEIN"/>
    <property type="match status" value="1"/>
</dbReference>
<dbReference type="Pfam" id="PF01797">
    <property type="entry name" value="Y1_Tnp"/>
    <property type="match status" value="1"/>
</dbReference>